<keyword evidence="4 8" id="KW-0812">Transmembrane</keyword>
<evidence type="ECO:0000313" key="10">
    <source>
        <dbReference type="Proteomes" id="UP000185151"/>
    </source>
</evidence>
<dbReference type="PANTHER" id="PTHR30509">
    <property type="entry name" value="P-HYDROXYBENZOIC ACID EFFLUX PUMP SUBUNIT-RELATED"/>
    <property type="match status" value="1"/>
</dbReference>
<keyword evidence="10" id="KW-1185">Reference proteome</keyword>
<feature type="transmembrane region" description="Helical" evidence="8">
    <location>
        <begin position="108"/>
        <end position="124"/>
    </location>
</feature>
<comment type="subcellular location">
    <subcellularLocation>
        <location evidence="1">Cell membrane</location>
        <topology evidence="1">Multi-pass membrane protein</topology>
    </subcellularLocation>
</comment>
<dbReference type="GO" id="GO:0005886">
    <property type="term" value="C:plasma membrane"/>
    <property type="evidence" value="ECO:0007669"/>
    <property type="project" value="UniProtKB-SubCell"/>
</dbReference>
<feature type="transmembrane region" description="Helical" evidence="8">
    <location>
        <begin position="169"/>
        <end position="186"/>
    </location>
</feature>
<feature type="transmembrane region" description="Helical" evidence="8">
    <location>
        <begin position="393"/>
        <end position="411"/>
    </location>
</feature>
<evidence type="ECO:0000256" key="2">
    <source>
        <dbReference type="ARBA" id="ARBA00022448"/>
    </source>
</evidence>
<keyword evidence="3" id="KW-1003">Cell membrane</keyword>
<evidence type="ECO:0000313" key="9">
    <source>
        <dbReference type="EMBL" id="SIO29250.1"/>
    </source>
</evidence>
<dbReference type="EMBL" id="FSRU01000001">
    <property type="protein sequence ID" value="SIO29250.1"/>
    <property type="molecule type" value="Genomic_DNA"/>
</dbReference>
<feature type="transmembrane region" description="Helical" evidence="8">
    <location>
        <begin position="81"/>
        <end position="102"/>
    </location>
</feature>
<accession>A0A1N6IB72</accession>
<name>A0A1N6IB72_9BURK</name>
<evidence type="ECO:0000256" key="1">
    <source>
        <dbReference type="ARBA" id="ARBA00004651"/>
    </source>
</evidence>
<evidence type="ECO:0000256" key="4">
    <source>
        <dbReference type="ARBA" id="ARBA00022692"/>
    </source>
</evidence>
<dbReference type="Pfam" id="PF04632">
    <property type="entry name" value="FUSC"/>
    <property type="match status" value="1"/>
</dbReference>
<keyword evidence="5 8" id="KW-1133">Transmembrane helix</keyword>
<protein>
    <submittedName>
        <fullName evidence="9">Multidrug resistance protein MdtO</fullName>
    </submittedName>
</protein>
<dbReference type="Proteomes" id="UP000185151">
    <property type="component" value="Unassembled WGS sequence"/>
</dbReference>
<keyword evidence="2" id="KW-0813">Transport</keyword>
<reference evidence="9 10" key="1">
    <citation type="submission" date="2016-11" db="EMBL/GenBank/DDBJ databases">
        <authorList>
            <person name="Jaros S."/>
            <person name="Januszkiewicz K."/>
            <person name="Wedrychowicz H."/>
        </authorList>
    </citation>
    <scope>NUCLEOTIDE SEQUENCE [LARGE SCALE GENOMIC DNA]</scope>
    <source>
        <strain evidence="9 10">GAS95</strain>
    </source>
</reference>
<dbReference type="GO" id="GO:0022857">
    <property type="term" value="F:transmembrane transporter activity"/>
    <property type="evidence" value="ECO:0007669"/>
    <property type="project" value="InterPro"/>
</dbReference>
<dbReference type="InterPro" id="IPR006726">
    <property type="entry name" value="PHBA_efflux_AaeB/fusaric-R"/>
</dbReference>
<feature type="region of interest" description="Disordered" evidence="7">
    <location>
        <begin position="652"/>
        <end position="683"/>
    </location>
</feature>
<keyword evidence="6 8" id="KW-0472">Membrane</keyword>
<feature type="transmembrane region" description="Helical" evidence="8">
    <location>
        <begin position="445"/>
        <end position="464"/>
    </location>
</feature>
<dbReference type="RefSeq" id="WP_083640329.1">
    <property type="nucleotide sequence ID" value="NZ_FSRU01000001.1"/>
</dbReference>
<dbReference type="PANTHER" id="PTHR30509:SF9">
    <property type="entry name" value="MULTIDRUG RESISTANCE PROTEIN MDTO"/>
    <property type="match status" value="1"/>
</dbReference>
<gene>
    <name evidence="9" type="ORF">SAMN05444165_2001</name>
</gene>
<evidence type="ECO:0000256" key="7">
    <source>
        <dbReference type="SAM" id="MobiDB-lite"/>
    </source>
</evidence>
<dbReference type="AlphaFoldDB" id="A0A1N6IB72"/>
<evidence type="ECO:0000256" key="5">
    <source>
        <dbReference type="ARBA" id="ARBA00022989"/>
    </source>
</evidence>
<evidence type="ECO:0000256" key="6">
    <source>
        <dbReference type="ARBA" id="ARBA00023136"/>
    </source>
</evidence>
<organism evidence="9 10">
    <name type="scientific">Paraburkholderia phenazinium</name>
    <dbReference type="NCBI Taxonomy" id="60549"/>
    <lineage>
        <taxon>Bacteria</taxon>
        <taxon>Pseudomonadati</taxon>
        <taxon>Pseudomonadota</taxon>
        <taxon>Betaproteobacteria</taxon>
        <taxon>Burkholderiales</taxon>
        <taxon>Burkholderiaceae</taxon>
        <taxon>Paraburkholderia</taxon>
    </lineage>
</organism>
<feature type="transmembrane region" description="Helical" evidence="8">
    <location>
        <begin position="418"/>
        <end position="439"/>
    </location>
</feature>
<evidence type="ECO:0000256" key="3">
    <source>
        <dbReference type="ARBA" id="ARBA00022475"/>
    </source>
</evidence>
<feature type="transmembrane region" description="Helical" evidence="8">
    <location>
        <begin position="131"/>
        <end position="149"/>
    </location>
</feature>
<evidence type="ECO:0000256" key="8">
    <source>
        <dbReference type="SAM" id="Phobius"/>
    </source>
</evidence>
<dbReference type="OrthoDB" id="105720at2"/>
<sequence length="720" mass="76357">MTAVARLRRELALPRPFARFVGFLQRELAMFPGRGNVTLRCVLGSAIVIVASMTLQVPELALSLMVVFYVTQANVVLTRVIALNLVLGSTCAVAAAIGLYVLTFDYPLLRIAVASAIFFCSVYLMRAVTKFGLVFFIVAIIVIYAQSFVDLTDNAEQLVRSCLWVWSAVNYPVVVALIINTVLLPAEPERQLRAAMHRQLAAVQARLTALLEPSIEPVATPAALDASDLQQGALSLQKLLRFSTMRTRYSEHAAAAMLASVTAVSRLYEAAAGLPATAQPSGDAGLAAIRSVRGEVAALDAAITHDAPLPRVSAAQRDAEAPTIPAVASMRRAIEALADATRSKAAQAATPPSPPAPLLSPDAFSNPRYARFALRTLMSVLICYVFYNAVNWPGIHTIMLTCLVVALPSLGASSRHGLLRVSGALVASALALFMVAFVIPQLESVTGLLLMSLPVIALGAWVSAGSERISYAGLQLMFTFSLALLEQFAPPSDLTEIRDRLVGILLGVGVATFIQMSVWPEGEADALRTQLAKVLRTIAAVARGHAPAAMSGAPAAPAQPASTAWAMLADCEAMLARVTLEPDWREGETARITLLAQTVLAQSRSILLASDVFHDRTMFEAGRTDASGTDVMQACGALQRELGESLEQYAQQLSSEPPLATPPAPLDSTRLATSARGGEGSAALQESATRLNTALTGLPQWWTAELTSTPSNDSARAGIA</sequence>
<proteinExistence type="predicted"/>